<keyword evidence="1" id="KW-0805">Transcription regulation</keyword>
<evidence type="ECO:0000256" key="1">
    <source>
        <dbReference type="ARBA" id="ARBA00023015"/>
    </source>
</evidence>
<evidence type="ECO:0000256" key="3">
    <source>
        <dbReference type="ARBA" id="ARBA00023163"/>
    </source>
</evidence>
<evidence type="ECO:0000259" key="4">
    <source>
        <dbReference type="PROSITE" id="PS01124"/>
    </source>
</evidence>
<name>A0A286FH82_9BACT</name>
<dbReference type="SMART" id="SM00342">
    <property type="entry name" value="HTH_ARAC"/>
    <property type="match status" value="1"/>
</dbReference>
<dbReference type="InterPro" id="IPR009057">
    <property type="entry name" value="Homeodomain-like_sf"/>
</dbReference>
<feature type="domain" description="HTH araC/xylS-type" evidence="4">
    <location>
        <begin position="195"/>
        <end position="300"/>
    </location>
</feature>
<keyword evidence="3" id="KW-0804">Transcription</keyword>
<dbReference type="PANTHER" id="PTHR43280">
    <property type="entry name" value="ARAC-FAMILY TRANSCRIPTIONAL REGULATOR"/>
    <property type="match status" value="1"/>
</dbReference>
<dbReference type="Gene3D" id="1.10.10.60">
    <property type="entry name" value="Homeodomain-like"/>
    <property type="match status" value="2"/>
</dbReference>
<dbReference type="EMBL" id="OCNH01000001">
    <property type="protein sequence ID" value="SOD82572.1"/>
    <property type="molecule type" value="Genomic_DNA"/>
</dbReference>
<organism evidence="5 6">
    <name type="scientific">Spirosoma fluviale</name>
    <dbReference type="NCBI Taxonomy" id="1597977"/>
    <lineage>
        <taxon>Bacteria</taxon>
        <taxon>Pseudomonadati</taxon>
        <taxon>Bacteroidota</taxon>
        <taxon>Cytophagia</taxon>
        <taxon>Cytophagales</taxon>
        <taxon>Cytophagaceae</taxon>
        <taxon>Spirosoma</taxon>
    </lineage>
</organism>
<dbReference type="InterPro" id="IPR018060">
    <property type="entry name" value="HTH_AraC"/>
</dbReference>
<dbReference type="PANTHER" id="PTHR43280:SF32">
    <property type="entry name" value="TRANSCRIPTIONAL REGULATORY PROTEIN"/>
    <property type="match status" value="1"/>
</dbReference>
<keyword evidence="6" id="KW-1185">Reference proteome</keyword>
<reference evidence="6" key="1">
    <citation type="submission" date="2017-09" db="EMBL/GenBank/DDBJ databases">
        <authorList>
            <person name="Varghese N."/>
            <person name="Submissions S."/>
        </authorList>
    </citation>
    <scope>NUCLEOTIDE SEQUENCE [LARGE SCALE GENOMIC DNA]</scope>
    <source>
        <strain evidence="6">DSM 29961</strain>
    </source>
</reference>
<evidence type="ECO:0000313" key="5">
    <source>
        <dbReference type="EMBL" id="SOD82572.1"/>
    </source>
</evidence>
<protein>
    <submittedName>
        <fullName evidence="5">Helix-turn-helix domain-containing protein</fullName>
    </submittedName>
</protein>
<evidence type="ECO:0000256" key="2">
    <source>
        <dbReference type="ARBA" id="ARBA00023125"/>
    </source>
</evidence>
<dbReference type="AlphaFoldDB" id="A0A286FH82"/>
<dbReference type="GO" id="GO:0043565">
    <property type="term" value="F:sequence-specific DNA binding"/>
    <property type="evidence" value="ECO:0007669"/>
    <property type="project" value="InterPro"/>
</dbReference>
<dbReference type="Proteomes" id="UP000219452">
    <property type="component" value="Unassembled WGS sequence"/>
</dbReference>
<dbReference type="SUPFAM" id="SSF46689">
    <property type="entry name" value="Homeodomain-like"/>
    <property type="match status" value="1"/>
</dbReference>
<dbReference type="Pfam" id="PF12833">
    <property type="entry name" value="HTH_18"/>
    <property type="match status" value="1"/>
</dbReference>
<accession>A0A286FH82</accession>
<evidence type="ECO:0000313" key="6">
    <source>
        <dbReference type="Proteomes" id="UP000219452"/>
    </source>
</evidence>
<dbReference type="PROSITE" id="PS01124">
    <property type="entry name" value="HTH_ARAC_FAMILY_2"/>
    <property type="match status" value="1"/>
</dbReference>
<proteinExistence type="predicted"/>
<keyword evidence="2" id="KW-0238">DNA-binding</keyword>
<gene>
    <name evidence="5" type="ORF">SAMN06269250_2186</name>
</gene>
<sequence>MNSPYIINSISELHRLLGLPKPEHPCVSVINLADVKCHFDETLTSVVYNFYSICIKKDFTGKLKYGQNYYDFDEGVMTFFSPGQVISTVSPDGMALTGCWLVIHPDFIQNYPLAKSIKEHGFFSYAVNEALFLSDKEEVTINSIMQTIEQEYRSVIDSYSQDVIVSHIDVLLNYANRYYNRQFITRKNASHDLLTNLEALLSDYFDKEQVRELGLPTVQYLSEKLHVSPTYLSDMLRKLTGQSAQQHIHNKLIDKAKEILTTTSLSVSEIAYQLGFEYPQSFNKLFKSKTHVSPLEFRQSFN</sequence>
<dbReference type="GO" id="GO:0003700">
    <property type="term" value="F:DNA-binding transcription factor activity"/>
    <property type="evidence" value="ECO:0007669"/>
    <property type="project" value="InterPro"/>
</dbReference>